<organism evidence="3 4">
    <name type="scientific">Sphingomonas rustica</name>
    <dbReference type="NCBI Taxonomy" id="3103142"/>
    <lineage>
        <taxon>Bacteria</taxon>
        <taxon>Pseudomonadati</taxon>
        <taxon>Pseudomonadota</taxon>
        <taxon>Alphaproteobacteria</taxon>
        <taxon>Sphingomonadales</taxon>
        <taxon>Sphingomonadaceae</taxon>
        <taxon>Sphingomonas</taxon>
    </lineage>
</organism>
<keyword evidence="2 3" id="KW-0378">Hydrolase</keyword>
<dbReference type="NCBIfam" id="TIGR00051">
    <property type="entry name" value="YbgC/FadM family acyl-CoA thioesterase"/>
    <property type="match status" value="1"/>
</dbReference>
<reference evidence="3 4" key="1">
    <citation type="submission" date="2024-05" db="EMBL/GenBank/DDBJ databases">
        <title>Sphingomonas sp. HF-S3 16S ribosomal RNA gene Genome sequencing and assembly.</title>
        <authorList>
            <person name="Lee H."/>
        </authorList>
    </citation>
    <scope>NUCLEOTIDE SEQUENCE [LARGE SCALE GENOMIC DNA]</scope>
    <source>
        <strain evidence="3 4">HF-S3</strain>
    </source>
</reference>
<sequence>MDALTALGRISGNEHRLVLRVYFEDTDLTGVVYHANYLRYMERARSDMLLAAGIDQRAAFEAGEGAYAIAGLSIRYRAPARLGDELTIISRVMRLRAASVDIHQRVMRSDTIVAQADVEAAFVLPSGRPRRQPAAWMAAFAPLVWKGN</sequence>
<evidence type="ECO:0000256" key="2">
    <source>
        <dbReference type="ARBA" id="ARBA00022801"/>
    </source>
</evidence>
<dbReference type="Proteomes" id="UP001427805">
    <property type="component" value="Unassembled WGS sequence"/>
</dbReference>
<dbReference type="RefSeq" id="WP_346246246.1">
    <property type="nucleotide sequence ID" value="NZ_JBDIZK010000004.1"/>
</dbReference>
<evidence type="ECO:0000313" key="3">
    <source>
        <dbReference type="EMBL" id="MEN3747251.1"/>
    </source>
</evidence>
<proteinExistence type="inferred from homology"/>
<dbReference type="GO" id="GO:0016787">
    <property type="term" value="F:hydrolase activity"/>
    <property type="evidence" value="ECO:0007669"/>
    <property type="project" value="UniProtKB-KW"/>
</dbReference>
<dbReference type="InterPro" id="IPR008272">
    <property type="entry name" value="HB-CoA_thioesterase_AS"/>
</dbReference>
<dbReference type="Gene3D" id="3.10.129.10">
    <property type="entry name" value="Hotdog Thioesterase"/>
    <property type="match status" value="1"/>
</dbReference>
<dbReference type="EC" id="3.1.2.-" evidence="3"/>
<dbReference type="InterPro" id="IPR006684">
    <property type="entry name" value="YbgC/YbaW"/>
</dbReference>
<comment type="caution">
    <text evidence="3">The sequence shown here is derived from an EMBL/GenBank/DDBJ whole genome shotgun (WGS) entry which is preliminary data.</text>
</comment>
<protein>
    <submittedName>
        <fullName evidence="3">YbgC/FadM family acyl-CoA thioesterase</fullName>
        <ecNumber evidence="3">3.1.2.-</ecNumber>
    </submittedName>
</protein>
<dbReference type="EMBL" id="JBDIZK010000004">
    <property type="protein sequence ID" value="MEN3747251.1"/>
    <property type="molecule type" value="Genomic_DNA"/>
</dbReference>
<dbReference type="PIRSF" id="PIRSF003230">
    <property type="entry name" value="YbgC"/>
    <property type="match status" value="1"/>
</dbReference>
<dbReference type="PANTHER" id="PTHR31793">
    <property type="entry name" value="4-HYDROXYBENZOYL-COA THIOESTERASE FAMILY MEMBER"/>
    <property type="match status" value="1"/>
</dbReference>
<gene>
    <name evidence="3" type="ORF">TPR58_08725</name>
</gene>
<evidence type="ECO:0000313" key="4">
    <source>
        <dbReference type="Proteomes" id="UP001427805"/>
    </source>
</evidence>
<dbReference type="Pfam" id="PF13279">
    <property type="entry name" value="4HBT_2"/>
    <property type="match status" value="1"/>
</dbReference>
<comment type="similarity">
    <text evidence="1">Belongs to the 4-hydroxybenzoyl-CoA thioesterase family.</text>
</comment>
<dbReference type="SUPFAM" id="SSF54637">
    <property type="entry name" value="Thioesterase/thiol ester dehydrase-isomerase"/>
    <property type="match status" value="1"/>
</dbReference>
<name>A0ABV0B9I6_9SPHN</name>
<dbReference type="CDD" id="cd00586">
    <property type="entry name" value="4HBT"/>
    <property type="match status" value="1"/>
</dbReference>
<keyword evidence="4" id="KW-1185">Reference proteome</keyword>
<dbReference type="PROSITE" id="PS01328">
    <property type="entry name" value="4HBCOA_THIOESTERASE"/>
    <property type="match status" value="1"/>
</dbReference>
<accession>A0ABV0B9I6</accession>
<dbReference type="PANTHER" id="PTHR31793:SF37">
    <property type="entry name" value="ACYL-COA THIOESTER HYDROLASE YBGC"/>
    <property type="match status" value="1"/>
</dbReference>
<dbReference type="InterPro" id="IPR029069">
    <property type="entry name" value="HotDog_dom_sf"/>
</dbReference>
<evidence type="ECO:0000256" key="1">
    <source>
        <dbReference type="ARBA" id="ARBA00005953"/>
    </source>
</evidence>
<dbReference type="InterPro" id="IPR050563">
    <property type="entry name" value="4-hydroxybenzoyl-CoA_TE"/>
</dbReference>